<evidence type="ECO:0000256" key="1">
    <source>
        <dbReference type="PROSITE-ProRule" id="PRU00047"/>
    </source>
</evidence>
<dbReference type="Gene3D" id="4.10.60.10">
    <property type="entry name" value="Zinc finger, CCHC-type"/>
    <property type="match status" value="1"/>
</dbReference>
<dbReference type="SUPFAM" id="SSF57756">
    <property type="entry name" value="Retrovirus zinc finger-like domains"/>
    <property type="match status" value="1"/>
</dbReference>
<feature type="domain" description="CCHC-type" evidence="3">
    <location>
        <begin position="347"/>
        <end position="360"/>
    </location>
</feature>
<feature type="region of interest" description="Disordered" evidence="2">
    <location>
        <begin position="74"/>
        <end position="103"/>
    </location>
</feature>
<protein>
    <recommendedName>
        <fullName evidence="3">CCHC-type domain-containing protein</fullName>
    </recommendedName>
</protein>
<feature type="compositionally biased region" description="Polar residues" evidence="2">
    <location>
        <begin position="296"/>
        <end position="319"/>
    </location>
</feature>
<proteinExistence type="predicted"/>
<dbReference type="Proteomes" id="UP001162164">
    <property type="component" value="Unassembled WGS sequence"/>
</dbReference>
<evidence type="ECO:0000313" key="4">
    <source>
        <dbReference type="EMBL" id="KAJ8971388.1"/>
    </source>
</evidence>
<dbReference type="PROSITE" id="PS50158">
    <property type="entry name" value="ZF_CCHC"/>
    <property type="match status" value="2"/>
</dbReference>
<dbReference type="EMBL" id="JAPWTJ010001486">
    <property type="protein sequence ID" value="KAJ8971388.1"/>
    <property type="molecule type" value="Genomic_DNA"/>
</dbReference>
<dbReference type="SMART" id="SM00343">
    <property type="entry name" value="ZnF_C2HC"/>
    <property type="match status" value="2"/>
</dbReference>
<sequence length="369" mass="42365">MHDSTRGKSRVMANHQQGENAVAENRLEFHGDKMAFFGEVYWVDCGNPIPFLELPEDDILADIDDLEEIVEAERQVDEGLRRGQKHRELDDEEDHSDNRSQSRHDGCERLTQFFIANKIADEERKKAILLNTLTEECYVLLRNLCVPNLPETKTYQQLITLLTEHFSPVKSYFLERLKFYTAKRLLNESVSEWEARIKNLASNCKFGEELNVVMRDIFVIGINNEKIMDRLFEEDASTTTLTLNNVVKLALSKECALREHSTRESLGAVTVKTEENVNFYRQRIKEQHNKGRAAIRQQSAARPSSSNTHQDRSQPVSNNNTNSGNRCFVCGRKNHKASDCAFKHCVCHRCGVKGHLAPQCTTNSQNFFE</sequence>
<accession>A0ABQ9J3G2</accession>
<evidence type="ECO:0000259" key="3">
    <source>
        <dbReference type="PROSITE" id="PS50158"/>
    </source>
</evidence>
<feature type="region of interest" description="Disordered" evidence="2">
    <location>
        <begin position="288"/>
        <end position="319"/>
    </location>
</feature>
<gene>
    <name evidence="4" type="ORF">NQ317_005087</name>
</gene>
<keyword evidence="1" id="KW-0479">Metal-binding</keyword>
<dbReference type="Pfam" id="PF00098">
    <property type="entry name" value="zf-CCHC"/>
    <property type="match status" value="1"/>
</dbReference>
<feature type="compositionally biased region" description="Basic and acidic residues" evidence="2">
    <location>
        <begin position="74"/>
        <end position="89"/>
    </location>
</feature>
<evidence type="ECO:0000256" key="2">
    <source>
        <dbReference type="SAM" id="MobiDB-lite"/>
    </source>
</evidence>
<dbReference type="PANTHER" id="PTHR33198:SF19">
    <property type="entry name" value="CCHC-TYPE DOMAIN-CONTAINING PROTEIN"/>
    <property type="match status" value="1"/>
</dbReference>
<dbReference type="PANTHER" id="PTHR33198">
    <property type="entry name" value="ANK_REP_REGION DOMAIN-CONTAINING PROTEIN-RELATED"/>
    <property type="match status" value="1"/>
</dbReference>
<dbReference type="InterPro" id="IPR001878">
    <property type="entry name" value="Znf_CCHC"/>
</dbReference>
<name>A0ABQ9J3G2_9CUCU</name>
<reference evidence="4" key="1">
    <citation type="journal article" date="2023" name="Insect Mol. Biol.">
        <title>Genome sequencing provides insights into the evolution of gene families encoding plant cell wall-degrading enzymes in longhorned beetles.</title>
        <authorList>
            <person name="Shin N.R."/>
            <person name="Okamura Y."/>
            <person name="Kirsch R."/>
            <person name="Pauchet Y."/>
        </authorList>
    </citation>
    <scope>NUCLEOTIDE SEQUENCE</scope>
    <source>
        <strain evidence="4">MMC_N1</strain>
    </source>
</reference>
<keyword evidence="5" id="KW-1185">Reference proteome</keyword>
<organism evidence="4 5">
    <name type="scientific">Molorchus minor</name>
    <dbReference type="NCBI Taxonomy" id="1323400"/>
    <lineage>
        <taxon>Eukaryota</taxon>
        <taxon>Metazoa</taxon>
        <taxon>Ecdysozoa</taxon>
        <taxon>Arthropoda</taxon>
        <taxon>Hexapoda</taxon>
        <taxon>Insecta</taxon>
        <taxon>Pterygota</taxon>
        <taxon>Neoptera</taxon>
        <taxon>Endopterygota</taxon>
        <taxon>Coleoptera</taxon>
        <taxon>Polyphaga</taxon>
        <taxon>Cucujiformia</taxon>
        <taxon>Chrysomeloidea</taxon>
        <taxon>Cerambycidae</taxon>
        <taxon>Lamiinae</taxon>
        <taxon>Monochamini</taxon>
        <taxon>Molorchus</taxon>
    </lineage>
</organism>
<comment type="caution">
    <text evidence="4">The sequence shown here is derived from an EMBL/GenBank/DDBJ whole genome shotgun (WGS) entry which is preliminary data.</text>
</comment>
<keyword evidence="1" id="KW-0863">Zinc-finger</keyword>
<dbReference type="InterPro" id="IPR036875">
    <property type="entry name" value="Znf_CCHC_sf"/>
</dbReference>
<evidence type="ECO:0000313" key="5">
    <source>
        <dbReference type="Proteomes" id="UP001162164"/>
    </source>
</evidence>
<feature type="domain" description="CCHC-type" evidence="3">
    <location>
        <begin position="326"/>
        <end position="340"/>
    </location>
</feature>
<keyword evidence="1" id="KW-0862">Zinc</keyword>